<organism evidence="1">
    <name type="scientific">Spodoptera frugiperda</name>
    <name type="common">Fall armyworm</name>
    <dbReference type="NCBI Taxonomy" id="7108"/>
    <lineage>
        <taxon>Eukaryota</taxon>
        <taxon>Metazoa</taxon>
        <taxon>Ecdysozoa</taxon>
        <taxon>Arthropoda</taxon>
        <taxon>Hexapoda</taxon>
        <taxon>Insecta</taxon>
        <taxon>Pterygota</taxon>
        <taxon>Neoptera</taxon>
        <taxon>Endopterygota</taxon>
        <taxon>Lepidoptera</taxon>
        <taxon>Glossata</taxon>
        <taxon>Ditrysia</taxon>
        <taxon>Noctuoidea</taxon>
        <taxon>Noctuidae</taxon>
        <taxon>Amphipyrinae</taxon>
        <taxon>Spodoptera</taxon>
    </lineage>
</organism>
<sequence length="165" mass="18949">MYINYHGILLSRWSNSRKCDCRTKSLEFHSRVGQIYISFSSPLITFSDLFRCGIQESHSFPWDADWDFSVPVFSWLYLLEILAYRSCSGMGGCGGLLPLLLTIGNQKLSFFILLIKRKHSTAQLVEWSQVRLPDKGSRVRFPVVARRLELCPVANTNGEKWVNIV</sequence>
<name>A0A2H1VEZ3_SPOFR</name>
<protein>
    <submittedName>
        <fullName evidence="1">SFRICE_012883</fullName>
    </submittedName>
</protein>
<reference evidence="1" key="1">
    <citation type="submission" date="2016-07" db="EMBL/GenBank/DDBJ databases">
        <authorList>
            <person name="Bretaudeau A."/>
        </authorList>
    </citation>
    <scope>NUCLEOTIDE SEQUENCE</scope>
    <source>
        <strain evidence="1">Rice</strain>
        <tissue evidence="1">Whole body</tissue>
    </source>
</reference>
<gene>
    <name evidence="1" type="ORF">SFRICE_012883</name>
</gene>
<accession>A0A2H1VEZ3</accession>
<dbReference type="EMBL" id="ODYU01002217">
    <property type="protein sequence ID" value="SOQ39413.1"/>
    <property type="molecule type" value="Genomic_DNA"/>
</dbReference>
<dbReference type="AlphaFoldDB" id="A0A2H1VEZ3"/>
<evidence type="ECO:0000313" key="1">
    <source>
        <dbReference type="EMBL" id="SOQ39413.1"/>
    </source>
</evidence>
<proteinExistence type="predicted"/>